<gene>
    <name evidence="1" type="ORF">BACT_0392</name>
</gene>
<accession>A0A086YZJ2</accession>
<evidence type="ECO:0000313" key="2">
    <source>
        <dbReference type="Proteomes" id="UP000029015"/>
    </source>
</evidence>
<dbReference type="AlphaFoldDB" id="A0A086YZJ2"/>
<dbReference type="EMBL" id="JGYK01000001">
    <property type="protein sequence ID" value="KFI39692.1"/>
    <property type="molecule type" value="Genomic_DNA"/>
</dbReference>
<keyword evidence="2" id="KW-1185">Reference proteome</keyword>
<name>A0A086YZJ2_9BIFI</name>
<evidence type="ECO:0000313" key="1">
    <source>
        <dbReference type="EMBL" id="KFI39692.1"/>
    </source>
</evidence>
<protein>
    <submittedName>
        <fullName evidence="1">Uncharacterized protein</fullName>
    </submittedName>
</protein>
<proteinExistence type="predicted"/>
<comment type="caution">
    <text evidence="1">The sequence shown here is derived from an EMBL/GenBank/DDBJ whole genome shotgun (WGS) entry which is preliminary data.</text>
</comment>
<organism evidence="1 2">
    <name type="scientific">Bifidobacterium actinocoloniiforme DSM 22766</name>
    <dbReference type="NCBI Taxonomy" id="1437605"/>
    <lineage>
        <taxon>Bacteria</taxon>
        <taxon>Bacillati</taxon>
        <taxon>Actinomycetota</taxon>
        <taxon>Actinomycetes</taxon>
        <taxon>Bifidobacteriales</taxon>
        <taxon>Bifidobacteriaceae</taxon>
        <taxon>Bifidobacterium</taxon>
    </lineage>
</organism>
<dbReference type="Proteomes" id="UP000029015">
    <property type="component" value="Unassembled WGS sequence"/>
</dbReference>
<reference evidence="1 2" key="1">
    <citation type="submission" date="2014-03" db="EMBL/GenBank/DDBJ databases">
        <title>Genomics of Bifidobacteria.</title>
        <authorList>
            <person name="Ventura M."/>
            <person name="Milani C."/>
            <person name="Lugli G.A."/>
        </authorList>
    </citation>
    <scope>NUCLEOTIDE SEQUENCE [LARGE SCALE GENOMIC DNA]</scope>
    <source>
        <strain evidence="1 2">DSM 22766</strain>
    </source>
</reference>
<sequence>MLDGILMRASGAETPRMRSKYYLARVAPVWVTVREKRQ</sequence>